<proteinExistence type="predicted"/>
<protein>
    <submittedName>
        <fullName evidence="1">Uncharacterized protein</fullName>
    </submittedName>
</protein>
<dbReference type="Proteomes" id="UP000663249">
    <property type="component" value="Chromosome"/>
</dbReference>
<name>A0ABX7JRV4_9PSED</name>
<gene>
    <name evidence="1" type="ORF">JTY93_15570</name>
</gene>
<reference evidence="1 2" key="1">
    <citation type="submission" date="2021-02" db="EMBL/GenBank/DDBJ databases">
        <title>Genomic and phenotypic characterization of Pseudomonas hygromyciniae, a novel bacterial species discovered from a commercially purchased antibiotic vial.</title>
        <authorList>
            <person name="Turner T.L."/>
            <person name="Mitra S.D."/>
            <person name="Kochan T.J."/>
            <person name="Pincus N.B."/>
            <person name="Lebrun-Corbin M."/>
            <person name="Cheung B."/>
            <person name="Gatesy S.W."/>
            <person name="Afzal T."/>
            <person name="Ozer E.A."/>
            <person name="Hauser A.R."/>
        </authorList>
    </citation>
    <scope>NUCLEOTIDE SEQUENCE [LARGE SCALE GENOMIC DNA]</scope>
    <source>
        <strain evidence="1 2">SDM007</strain>
    </source>
</reference>
<dbReference type="EMBL" id="CP070506">
    <property type="protein sequence ID" value="QSB37754.1"/>
    <property type="molecule type" value="Genomic_DNA"/>
</dbReference>
<keyword evidence="2" id="KW-1185">Reference proteome</keyword>
<dbReference type="RefSeq" id="WP_198792948.1">
    <property type="nucleotide sequence ID" value="NZ_CP070506.1"/>
</dbReference>
<evidence type="ECO:0000313" key="2">
    <source>
        <dbReference type="Proteomes" id="UP000663249"/>
    </source>
</evidence>
<organism evidence="1 2">
    <name type="scientific">Pseudomonas hygromyciniae</name>
    <dbReference type="NCBI Taxonomy" id="2812000"/>
    <lineage>
        <taxon>Bacteria</taxon>
        <taxon>Pseudomonadati</taxon>
        <taxon>Pseudomonadota</taxon>
        <taxon>Gammaproteobacteria</taxon>
        <taxon>Pseudomonadales</taxon>
        <taxon>Pseudomonadaceae</taxon>
        <taxon>Pseudomonas</taxon>
    </lineage>
</organism>
<accession>A0ABX7JRV4</accession>
<evidence type="ECO:0000313" key="1">
    <source>
        <dbReference type="EMBL" id="QSB37754.1"/>
    </source>
</evidence>
<sequence length="75" mass="8402">MNIAQRDHQIAVGWIEAEIENLIRDLGKENASAAARSCITLAFMLRAIDEAEHRHYQARIDQIYAKHNASIVSAA</sequence>